<dbReference type="Pfam" id="PF13360">
    <property type="entry name" value="PQQ_2"/>
    <property type="match status" value="1"/>
</dbReference>
<sequence>MEALIAGDPQRIGEYWLAGRLGAGGQGVVYDAYDPEGRRVAVKVLHAAGDRGRFAKEAAAAGQVASFCTARLLAAELDGGKPYLVSEYVPGPSLREAVRDGRRFTGDDLHRLATAVATALTAIHEAGVVHRDLKPDNVLLGPDGPRVIDFGIARTLDMSLTRTGELAGTPTYMAPEVLTGQRAGAAADVFAWGAIMVFAATGSDPFGGENLGGVMHRVLTHHPDLSALPPRLAALVEAAMEKDPSVRPSARDLLLALVSGDGSDTRGLLAAGIRSAEGVRGPDQGDPALGTIAEDAYGALGPEERDLAAEVFLRLVAVNADGQETLRRAAPEELFGGRPEPEAAAVRRVLDAFSYVVAVKDDSIVLSRPGLLRAWPRLRMWVEADRTGLAVLGEINAAARHWDEHGRRDGDVLQGSRLEDALSWAATGRRHLTLTPFERDFLRAGTELTKKRGRRRTLVTSALAGLLVVALAAGGVAVWQRGQAVERLDILTAKQVAAEADRLRTADPTLAMLLSVAAYRVSPQPEARSSLMGSLQQRETAVFRDPPVKGVSRRVLSRDGRTLVSFSEGGVNVYDVRTGRRTASWPKMTLKGMTLQNPALSRSGRLLAQTTTDELGVWDLKTGKSLVRMPLPATGNGGYGVVFGEHETTLVVTVAEDVPFLIDVSTGKRFGRFVYENRTWAQTPAPLVDLTGRHLLLPGHRFDQLALPGWTVERPFPACVKSHVLAAYSQDGKTLACVDAAGDIVLLDAVTGRKRALKEVLNCDLCDEFARLRFSADGLYIAGFKGRDVEVLRIGDQTEILRYRAEGDLGDVRFDPDGRTLRYLVDDTVISVDLEPRIPAVALPDTPQLSRDGRWALARKNSSALSVFDLRTHKEVRRIPLAEEDDLSENFDDVGTKLVTVGEETVTLWDLGTGKKLWSRRASRGYYTPLFAHFSTDGRRLAMTLHYGQNAQVEELVLDVADGHVVALYKTRITDGPFIPGRQVFASLDGRLVDLMTGKPVGAGFGETNALAISRDGLMAVHESASHRIRLWDVKDPAAPDALPPALPRAVGAIAALEFSPDGRTLATVTDGGVLELWDVQARRRLGNSYAAGEFDPSSMAFSADGSVLYVGTQAGLKAGVVYEVPVGDALVAGKVCARAGRTLSPAEWNRYLADVPYRNVCA</sequence>
<keyword evidence="2" id="KW-0547">Nucleotide-binding</keyword>
<evidence type="ECO:0000259" key="6">
    <source>
        <dbReference type="PROSITE" id="PS50011"/>
    </source>
</evidence>
<evidence type="ECO:0000256" key="4">
    <source>
        <dbReference type="ARBA" id="ARBA00022840"/>
    </source>
</evidence>
<dbReference type="RefSeq" id="WP_344994129.1">
    <property type="nucleotide sequence ID" value="NZ_BAAAXV010000008.1"/>
</dbReference>
<dbReference type="PROSITE" id="PS00108">
    <property type="entry name" value="PROTEIN_KINASE_ST"/>
    <property type="match status" value="1"/>
</dbReference>
<proteinExistence type="predicted"/>
<dbReference type="SUPFAM" id="SSF50998">
    <property type="entry name" value="Quinoprotein alcohol dehydrogenase-like"/>
    <property type="match status" value="1"/>
</dbReference>
<dbReference type="InterPro" id="IPR015943">
    <property type="entry name" value="WD40/YVTN_repeat-like_dom_sf"/>
</dbReference>
<dbReference type="GO" id="GO:0016301">
    <property type="term" value="F:kinase activity"/>
    <property type="evidence" value="ECO:0007669"/>
    <property type="project" value="UniProtKB-KW"/>
</dbReference>
<dbReference type="InterPro" id="IPR008271">
    <property type="entry name" value="Ser/Thr_kinase_AS"/>
</dbReference>
<reference evidence="7 8" key="1">
    <citation type="submission" date="2024-09" db="EMBL/GenBank/DDBJ databases">
        <authorList>
            <person name="Sun Q."/>
            <person name="Mori K."/>
        </authorList>
    </citation>
    <scope>NUCLEOTIDE SEQUENCE [LARGE SCALE GENOMIC DNA]</scope>
    <source>
        <strain evidence="7 8">JCM 3143</strain>
    </source>
</reference>
<keyword evidence="8" id="KW-1185">Reference proteome</keyword>
<keyword evidence="4" id="KW-0067">ATP-binding</keyword>
<dbReference type="PANTHER" id="PTHR43289">
    <property type="entry name" value="MITOGEN-ACTIVATED PROTEIN KINASE KINASE KINASE 20-RELATED"/>
    <property type="match status" value="1"/>
</dbReference>
<dbReference type="InterPro" id="IPR011009">
    <property type="entry name" value="Kinase-like_dom_sf"/>
</dbReference>
<keyword evidence="5" id="KW-0853">WD repeat</keyword>
<dbReference type="SUPFAM" id="SSF56112">
    <property type="entry name" value="Protein kinase-like (PK-like)"/>
    <property type="match status" value="1"/>
</dbReference>
<keyword evidence="3 7" id="KW-0418">Kinase</keyword>
<dbReference type="EMBL" id="JBHMBW010000108">
    <property type="protein sequence ID" value="MFB9631730.1"/>
    <property type="molecule type" value="Genomic_DNA"/>
</dbReference>
<dbReference type="Gene3D" id="2.130.10.10">
    <property type="entry name" value="YVTN repeat-like/Quinoprotein amine dehydrogenase"/>
    <property type="match status" value="4"/>
</dbReference>
<evidence type="ECO:0000313" key="8">
    <source>
        <dbReference type="Proteomes" id="UP001589532"/>
    </source>
</evidence>
<protein>
    <submittedName>
        <fullName evidence="7">Protein kinase</fullName>
    </submittedName>
</protein>
<evidence type="ECO:0000256" key="1">
    <source>
        <dbReference type="ARBA" id="ARBA00022679"/>
    </source>
</evidence>
<dbReference type="InterPro" id="IPR001680">
    <property type="entry name" value="WD40_rpt"/>
</dbReference>
<dbReference type="InterPro" id="IPR002372">
    <property type="entry name" value="PQQ_rpt_dom"/>
</dbReference>
<dbReference type="SUPFAM" id="SSF50969">
    <property type="entry name" value="YVTN repeat-like/Quinoprotein amine dehydrogenase"/>
    <property type="match status" value="1"/>
</dbReference>
<dbReference type="PROSITE" id="PS50011">
    <property type="entry name" value="PROTEIN_KINASE_DOM"/>
    <property type="match status" value="1"/>
</dbReference>
<dbReference type="Proteomes" id="UP001589532">
    <property type="component" value="Unassembled WGS sequence"/>
</dbReference>
<evidence type="ECO:0000313" key="7">
    <source>
        <dbReference type="EMBL" id="MFB9631730.1"/>
    </source>
</evidence>
<dbReference type="InterPro" id="IPR011044">
    <property type="entry name" value="Quino_amine_DH_bsu"/>
</dbReference>
<dbReference type="PROSITE" id="PS50082">
    <property type="entry name" value="WD_REPEATS_2"/>
    <property type="match status" value="1"/>
</dbReference>
<organism evidence="7 8">
    <name type="scientific">Nonomuraea helvata</name>
    <dbReference type="NCBI Taxonomy" id="37484"/>
    <lineage>
        <taxon>Bacteria</taxon>
        <taxon>Bacillati</taxon>
        <taxon>Actinomycetota</taxon>
        <taxon>Actinomycetes</taxon>
        <taxon>Streptosporangiales</taxon>
        <taxon>Streptosporangiaceae</taxon>
        <taxon>Nonomuraea</taxon>
    </lineage>
</organism>
<dbReference type="SMART" id="SM00220">
    <property type="entry name" value="S_TKc"/>
    <property type="match status" value="1"/>
</dbReference>
<dbReference type="InterPro" id="IPR049052">
    <property type="entry name" value="nSTAND1"/>
</dbReference>
<keyword evidence="1" id="KW-0808">Transferase</keyword>
<evidence type="ECO:0000256" key="5">
    <source>
        <dbReference type="PROSITE-ProRule" id="PRU00221"/>
    </source>
</evidence>
<name>A0ABV5SJ59_9ACTN</name>
<dbReference type="InterPro" id="IPR011047">
    <property type="entry name" value="Quinoprotein_ADH-like_sf"/>
</dbReference>
<evidence type="ECO:0000256" key="2">
    <source>
        <dbReference type="ARBA" id="ARBA00022741"/>
    </source>
</evidence>
<dbReference type="Gene3D" id="1.10.510.10">
    <property type="entry name" value="Transferase(Phosphotransferase) domain 1"/>
    <property type="match status" value="1"/>
</dbReference>
<gene>
    <name evidence="7" type="ORF">ACFFSA_52465</name>
</gene>
<dbReference type="Gene3D" id="3.30.200.20">
    <property type="entry name" value="Phosphorylase Kinase, domain 1"/>
    <property type="match status" value="1"/>
</dbReference>
<feature type="domain" description="Protein kinase" evidence="6">
    <location>
        <begin position="15"/>
        <end position="258"/>
    </location>
</feature>
<dbReference type="Pfam" id="PF20703">
    <property type="entry name" value="nSTAND1"/>
    <property type="match status" value="1"/>
</dbReference>
<dbReference type="CDD" id="cd14014">
    <property type="entry name" value="STKc_PknB_like"/>
    <property type="match status" value="1"/>
</dbReference>
<dbReference type="Pfam" id="PF00069">
    <property type="entry name" value="Pkinase"/>
    <property type="match status" value="1"/>
</dbReference>
<feature type="repeat" description="WD" evidence="5">
    <location>
        <begin position="1047"/>
        <end position="1088"/>
    </location>
</feature>
<accession>A0ABV5SJ59</accession>
<comment type="caution">
    <text evidence="7">The sequence shown here is derived from an EMBL/GenBank/DDBJ whole genome shotgun (WGS) entry which is preliminary data.</text>
</comment>
<dbReference type="InterPro" id="IPR000719">
    <property type="entry name" value="Prot_kinase_dom"/>
</dbReference>
<evidence type="ECO:0000256" key="3">
    <source>
        <dbReference type="ARBA" id="ARBA00022777"/>
    </source>
</evidence>
<dbReference type="PANTHER" id="PTHR43289:SF34">
    <property type="entry name" value="SERINE_THREONINE-PROTEIN KINASE YBDM-RELATED"/>
    <property type="match status" value="1"/>
</dbReference>